<name>A0A356WBD5_9PROT</name>
<organism evidence="3 4">
    <name type="scientific">Hyphomonas atlantica</name>
    <dbReference type="NCBI Taxonomy" id="1280948"/>
    <lineage>
        <taxon>Bacteria</taxon>
        <taxon>Pseudomonadati</taxon>
        <taxon>Pseudomonadota</taxon>
        <taxon>Alphaproteobacteria</taxon>
        <taxon>Hyphomonadales</taxon>
        <taxon>Hyphomonadaceae</taxon>
        <taxon>Hyphomonas</taxon>
    </lineage>
</organism>
<comment type="caution">
    <text evidence="3">The sequence shown here is derived from an EMBL/GenBank/DDBJ whole genome shotgun (WGS) entry which is preliminary data.</text>
</comment>
<evidence type="ECO:0000313" key="3">
    <source>
        <dbReference type="EMBL" id="HBQ50252.1"/>
    </source>
</evidence>
<dbReference type="AlphaFoldDB" id="A0A356WBD5"/>
<feature type="non-terminal residue" evidence="3">
    <location>
        <position position="78"/>
    </location>
</feature>
<feature type="region of interest" description="Disordered" evidence="1">
    <location>
        <begin position="47"/>
        <end position="78"/>
    </location>
</feature>
<dbReference type="Proteomes" id="UP000263957">
    <property type="component" value="Unassembled WGS sequence"/>
</dbReference>
<evidence type="ECO:0000259" key="2">
    <source>
        <dbReference type="Pfam" id="PF13667"/>
    </source>
</evidence>
<feature type="domain" description="ThiC-associated" evidence="2">
    <location>
        <begin position="19"/>
        <end position="78"/>
    </location>
</feature>
<evidence type="ECO:0000256" key="1">
    <source>
        <dbReference type="SAM" id="MobiDB-lite"/>
    </source>
</evidence>
<protein>
    <submittedName>
        <fullName evidence="3">Phosphomethylpyrimidine synthase</fullName>
    </submittedName>
</protein>
<sequence length="78" mass="8391">MNKPADQSQFETPKVTTGPLPASRKVYSHPADAPDIAVPHREINLHPSANEPAVPVYDTSGPYTDPSVTIDVEKGLAR</sequence>
<feature type="region of interest" description="Disordered" evidence="1">
    <location>
        <begin position="1"/>
        <end position="32"/>
    </location>
</feature>
<proteinExistence type="predicted"/>
<accession>A0A356WBD5</accession>
<feature type="compositionally biased region" description="Polar residues" evidence="1">
    <location>
        <begin position="1"/>
        <end position="15"/>
    </location>
</feature>
<dbReference type="EMBL" id="DOGS01000314">
    <property type="protein sequence ID" value="HBQ50252.1"/>
    <property type="molecule type" value="Genomic_DNA"/>
</dbReference>
<evidence type="ECO:0000313" key="4">
    <source>
        <dbReference type="Proteomes" id="UP000263957"/>
    </source>
</evidence>
<dbReference type="InterPro" id="IPR025747">
    <property type="entry name" value="ThiC-associated_dom"/>
</dbReference>
<reference evidence="3 4" key="1">
    <citation type="journal article" date="2018" name="Nat. Biotechnol.">
        <title>A standardized bacterial taxonomy based on genome phylogeny substantially revises the tree of life.</title>
        <authorList>
            <person name="Parks D.H."/>
            <person name="Chuvochina M."/>
            <person name="Waite D.W."/>
            <person name="Rinke C."/>
            <person name="Skarshewski A."/>
            <person name="Chaumeil P.A."/>
            <person name="Hugenholtz P."/>
        </authorList>
    </citation>
    <scope>NUCLEOTIDE SEQUENCE [LARGE SCALE GENOMIC DNA]</scope>
    <source>
        <strain evidence="3">UBA10378</strain>
    </source>
</reference>
<gene>
    <name evidence="3" type="ORF">DD728_15485</name>
</gene>
<dbReference type="Pfam" id="PF13667">
    <property type="entry name" value="ThiC-associated"/>
    <property type="match status" value="1"/>
</dbReference>